<dbReference type="EMBL" id="NCSJ02000082">
    <property type="protein sequence ID" value="RFU31168.1"/>
    <property type="molecule type" value="Genomic_DNA"/>
</dbReference>
<feature type="chain" id="PRO_5017701503" evidence="1">
    <location>
        <begin position="22"/>
        <end position="122"/>
    </location>
</feature>
<sequence>MRASTLKKLIFGLAIVAPVSAFSVEYVGYWDDECQLAVTGGKFNDVYNCYGFDIWQISSYKIYNTGDACPSGQSLQATFYATQGNGGTVCGTNPLVVIPIGESEDCVKGFDAAPAVAQAACV</sequence>
<feature type="signal peptide" evidence="1">
    <location>
        <begin position="1"/>
        <end position="21"/>
    </location>
</feature>
<protein>
    <submittedName>
        <fullName evidence="2">Uncharacterized protein</fullName>
    </submittedName>
</protein>
<dbReference type="OrthoDB" id="10396735at2759"/>
<feature type="non-terminal residue" evidence="2">
    <location>
        <position position="1"/>
    </location>
</feature>
<name>A0A3E2HCM9_SCYLI</name>
<organism evidence="2 3">
    <name type="scientific">Scytalidium lignicola</name>
    <name type="common">Hyphomycete</name>
    <dbReference type="NCBI Taxonomy" id="5539"/>
    <lineage>
        <taxon>Eukaryota</taxon>
        <taxon>Fungi</taxon>
        <taxon>Dikarya</taxon>
        <taxon>Ascomycota</taxon>
        <taxon>Pezizomycotina</taxon>
        <taxon>Leotiomycetes</taxon>
        <taxon>Leotiomycetes incertae sedis</taxon>
        <taxon>Scytalidium</taxon>
    </lineage>
</organism>
<evidence type="ECO:0000313" key="3">
    <source>
        <dbReference type="Proteomes" id="UP000258309"/>
    </source>
</evidence>
<feature type="non-terminal residue" evidence="2">
    <location>
        <position position="122"/>
    </location>
</feature>
<proteinExistence type="predicted"/>
<dbReference type="Proteomes" id="UP000258309">
    <property type="component" value="Unassembled WGS sequence"/>
</dbReference>
<gene>
    <name evidence="2" type="ORF">B7463_g5194</name>
</gene>
<dbReference type="AlphaFoldDB" id="A0A3E2HCM9"/>
<comment type="caution">
    <text evidence="2">The sequence shown here is derived from an EMBL/GenBank/DDBJ whole genome shotgun (WGS) entry which is preliminary data.</text>
</comment>
<accession>A0A3E2HCM9</accession>
<dbReference type="OMA" id="IWQISSY"/>
<reference evidence="2 3" key="1">
    <citation type="submission" date="2018-05" db="EMBL/GenBank/DDBJ databases">
        <title>Draft genome sequence of Scytalidium lignicola DSM 105466, a ubiquitous saprotrophic fungus.</title>
        <authorList>
            <person name="Buettner E."/>
            <person name="Gebauer A.M."/>
            <person name="Hofrichter M."/>
            <person name="Liers C."/>
            <person name="Kellner H."/>
        </authorList>
    </citation>
    <scope>NUCLEOTIDE SEQUENCE [LARGE SCALE GENOMIC DNA]</scope>
    <source>
        <strain evidence="2 3">DSM 105466</strain>
    </source>
</reference>
<keyword evidence="1" id="KW-0732">Signal</keyword>
<evidence type="ECO:0000313" key="2">
    <source>
        <dbReference type="EMBL" id="RFU31168.1"/>
    </source>
</evidence>
<evidence type="ECO:0000256" key="1">
    <source>
        <dbReference type="SAM" id="SignalP"/>
    </source>
</evidence>
<keyword evidence="3" id="KW-1185">Reference proteome</keyword>